<keyword evidence="2" id="KW-1185">Reference proteome</keyword>
<dbReference type="EMBL" id="LMWS01000031">
    <property type="protein sequence ID" value="KUN35774.1"/>
    <property type="molecule type" value="Genomic_DNA"/>
</dbReference>
<organism evidence="1 2">
    <name type="scientific">Streptomyces longwoodensis</name>
    <dbReference type="NCBI Taxonomy" id="68231"/>
    <lineage>
        <taxon>Bacteria</taxon>
        <taxon>Bacillati</taxon>
        <taxon>Actinomycetota</taxon>
        <taxon>Actinomycetes</taxon>
        <taxon>Kitasatosporales</taxon>
        <taxon>Streptomycetaceae</taxon>
        <taxon>Streptomyces</taxon>
    </lineage>
</organism>
<protein>
    <submittedName>
        <fullName evidence="1">Uncharacterized protein</fullName>
    </submittedName>
</protein>
<reference evidence="1 2" key="1">
    <citation type="submission" date="2015-10" db="EMBL/GenBank/DDBJ databases">
        <title>Draft genome sequence of Streptomyces longwoodensis DSM 41677, type strain for the species Streptomyces longwoodensis.</title>
        <authorList>
            <person name="Ruckert C."/>
            <person name="Winkler A."/>
            <person name="Kalinowski J."/>
            <person name="Kampfer P."/>
            <person name="Glaeser S."/>
        </authorList>
    </citation>
    <scope>NUCLEOTIDE SEQUENCE [LARGE SCALE GENOMIC DNA]</scope>
    <source>
        <strain evidence="1 2">DSM 41677</strain>
    </source>
</reference>
<sequence length="215" mass="23042">MGQLALLSLGPAVGPQSAHVGEMPPHAVLGLLRLATHDQIKKFDVLLSGGNQSSRLVEARQPEQTRTLAEIGDHLHKVMIAGQGQKLQMKLVIRFEVLQHVVLLSCGDNLLRERTQCLQLISAGHCADTSHGGDLDQSPDFGELVEVLVSHLRDAETLVAHRFDQPLPGQVKHGFTYWGGGDTEISCQRGSGIDDAWAELAGDEGGPEGTGNLIA</sequence>
<name>A0A117QM19_9ACTN</name>
<dbReference type="Proteomes" id="UP000053271">
    <property type="component" value="Unassembled WGS sequence"/>
</dbReference>
<comment type="caution">
    <text evidence="1">The sequence shown here is derived from an EMBL/GenBank/DDBJ whole genome shotgun (WGS) entry which is preliminary data.</text>
</comment>
<evidence type="ECO:0000313" key="2">
    <source>
        <dbReference type="Proteomes" id="UP000053271"/>
    </source>
</evidence>
<dbReference type="AlphaFoldDB" id="A0A117QM19"/>
<evidence type="ECO:0000313" key="1">
    <source>
        <dbReference type="EMBL" id="KUN35774.1"/>
    </source>
</evidence>
<proteinExistence type="predicted"/>
<accession>A0A117QM19</accession>
<gene>
    <name evidence="1" type="ORF">AQJ30_24160</name>
</gene>